<evidence type="ECO:0000256" key="1">
    <source>
        <dbReference type="SAM" id="Phobius"/>
    </source>
</evidence>
<comment type="caution">
    <text evidence="2">The sequence shown here is derived from an EMBL/GenBank/DDBJ whole genome shotgun (WGS) entry which is preliminary data.</text>
</comment>
<feature type="transmembrane region" description="Helical" evidence="1">
    <location>
        <begin position="191"/>
        <end position="213"/>
    </location>
</feature>
<keyword evidence="1" id="KW-0472">Membrane</keyword>
<sequence>MLYGKMILAYLRARCQYMKNFISSILAALPYQLTSFLVLWGVFSAFGGMGDWSYLDVLFLGVLLNIISGCANGFFKQFRFLENEIISGNLDVYLTRPRSVIFQLAAHEIDLFSIFGTVIPNLLIGLFCFGRMDILWTPRKILFLGEVILFGTLFYGAVFFFIGTLSFWFYRTNHTAMTLFYSVQDFVNYPLNIYGRGISFFLTFLFPLAFVNYYPLLSLKSGRLFPVEIAMALILLAAAGIDFLLWRAGLKRYQSAGS</sequence>
<dbReference type="EMBL" id="DVIQ01000073">
    <property type="protein sequence ID" value="HIS32174.1"/>
    <property type="molecule type" value="Genomic_DNA"/>
</dbReference>
<organism evidence="2 3">
    <name type="scientific">Candidatus Limivivens intestinipullorum</name>
    <dbReference type="NCBI Taxonomy" id="2840858"/>
    <lineage>
        <taxon>Bacteria</taxon>
        <taxon>Bacillati</taxon>
        <taxon>Bacillota</taxon>
        <taxon>Clostridia</taxon>
        <taxon>Lachnospirales</taxon>
        <taxon>Lachnospiraceae</taxon>
        <taxon>Lachnospiraceae incertae sedis</taxon>
        <taxon>Candidatus Limivivens</taxon>
    </lineage>
</organism>
<dbReference type="PANTHER" id="PTHR36833">
    <property type="entry name" value="SLR0610 PROTEIN-RELATED"/>
    <property type="match status" value="1"/>
</dbReference>
<dbReference type="PANTHER" id="PTHR36833:SF1">
    <property type="entry name" value="INTEGRAL MEMBRANE TRANSPORT PROTEIN"/>
    <property type="match status" value="1"/>
</dbReference>
<keyword evidence="1" id="KW-0812">Transmembrane</keyword>
<proteinExistence type="predicted"/>
<name>A0A9D1EUP0_9FIRM</name>
<feature type="transmembrane region" description="Helical" evidence="1">
    <location>
        <begin position="225"/>
        <end position="246"/>
    </location>
</feature>
<reference evidence="2" key="2">
    <citation type="journal article" date="2021" name="PeerJ">
        <title>Extensive microbial diversity within the chicken gut microbiome revealed by metagenomics and culture.</title>
        <authorList>
            <person name="Gilroy R."/>
            <person name="Ravi A."/>
            <person name="Getino M."/>
            <person name="Pursley I."/>
            <person name="Horton D.L."/>
            <person name="Alikhan N.F."/>
            <person name="Baker D."/>
            <person name="Gharbi K."/>
            <person name="Hall N."/>
            <person name="Watson M."/>
            <person name="Adriaenssens E.M."/>
            <person name="Foster-Nyarko E."/>
            <person name="Jarju S."/>
            <person name="Secka A."/>
            <person name="Antonio M."/>
            <person name="Oren A."/>
            <person name="Chaudhuri R.R."/>
            <person name="La Ragione R."/>
            <person name="Hildebrand F."/>
            <person name="Pallen M.J."/>
        </authorList>
    </citation>
    <scope>NUCLEOTIDE SEQUENCE</scope>
    <source>
        <strain evidence="2">CHK190-19873</strain>
    </source>
</reference>
<gene>
    <name evidence="2" type="ORF">IAB44_11630</name>
</gene>
<dbReference type="Pfam" id="PF06182">
    <property type="entry name" value="ABC2_membrane_6"/>
    <property type="match status" value="1"/>
</dbReference>
<accession>A0A9D1EUP0</accession>
<feature type="transmembrane region" description="Helical" evidence="1">
    <location>
        <begin position="147"/>
        <end position="170"/>
    </location>
</feature>
<feature type="transmembrane region" description="Helical" evidence="1">
    <location>
        <begin position="52"/>
        <end position="75"/>
    </location>
</feature>
<evidence type="ECO:0000313" key="2">
    <source>
        <dbReference type="EMBL" id="HIS32174.1"/>
    </source>
</evidence>
<reference evidence="2" key="1">
    <citation type="submission" date="2020-10" db="EMBL/GenBank/DDBJ databases">
        <authorList>
            <person name="Gilroy R."/>
        </authorList>
    </citation>
    <scope>NUCLEOTIDE SEQUENCE</scope>
    <source>
        <strain evidence="2">CHK190-19873</strain>
    </source>
</reference>
<protein>
    <submittedName>
        <fullName evidence="2">ABC-2 family transporter protein</fullName>
    </submittedName>
</protein>
<keyword evidence="1" id="KW-1133">Transmembrane helix</keyword>
<dbReference type="InterPro" id="IPR010390">
    <property type="entry name" value="ABC-2_transporter-like"/>
</dbReference>
<feature type="transmembrane region" description="Helical" evidence="1">
    <location>
        <begin position="21"/>
        <end position="46"/>
    </location>
</feature>
<dbReference type="AlphaFoldDB" id="A0A9D1EUP0"/>
<dbReference type="Proteomes" id="UP000823935">
    <property type="component" value="Unassembled WGS sequence"/>
</dbReference>
<evidence type="ECO:0000313" key="3">
    <source>
        <dbReference type="Proteomes" id="UP000823935"/>
    </source>
</evidence>
<feature type="transmembrane region" description="Helical" evidence="1">
    <location>
        <begin position="111"/>
        <end position="132"/>
    </location>
</feature>